<dbReference type="Gene3D" id="3.40.50.12780">
    <property type="entry name" value="N-terminal domain of ligase-like"/>
    <property type="match status" value="2"/>
</dbReference>
<evidence type="ECO:0000313" key="4">
    <source>
        <dbReference type="Proteomes" id="UP001230188"/>
    </source>
</evidence>
<keyword evidence="4" id="KW-1185">Reference proteome</keyword>
<dbReference type="AlphaFoldDB" id="A0AAD7UNQ5"/>
<dbReference type="PANTHER" id="PTHR22754:SF32">
    <property type="entry name" value="DISCO-INTERACTING PROTEIN 2"/>
    <property type="match status" value="1"/>
</dbReference>
<sequence length="353" mass="38646">MTSSKPRWSRPWSEEVTWQAQARETAAALNEEVFLTWLDGDGAESAKLSFKMVWSRSAFVANWLLGDVGLAPGDRAMLVYAPGPEFFVAFVACLRAGVLAVPNYPPDPSSLGRGLRKLDLVRTTCGAEVGLTDSIVRKLRAATSIWHAWPAIRWYNTDGQGADSPAQLFFHRLMSSEQQQQPDDPMLRVSRSLNSKKKNDQGAAAQSFVLHDDVARRSLARVDGGDGDQQENIGGGGGGGGRLDQATDDSIAFLQFTSGSTGCAIEESSKNRFDMPRRDPKGVMISHRNIWHNVNNIYIPGQHNFLGTRIGEAAVNRLHDLAEPSERVVAVSWLPQFHDSGLMLMLLGPFLAG</sequence>
<organism evidence="3 4">
    <name type="scientific">Chrysophaeum taylorii</name>
    <dbReference type="NCBI Taxonomy" id="2483200"/>
    <lineage>
        <taxon>Eukaryota</taxon>
        <taxon>Sar</taxon>
        <taxon>Stramenopiles</taxon>
        <taxon>Ochrophyta</taxon>
        <taxon>Pelagophyceae</taxon>
        <taxon>Pelagomonadales</taxon>
        <taxon>Pelagomonadaceae</taxon>
        <taxon>Chrysophaeum</taxon>
    </lineage>
</organism>
<dbReference type="InterPro" id="IPR042099">
    <property type="entry name" value="ANL_N_sf"/>
</dbReference>
<reference evidence="3" key="1">
    <citation type="submission" date="2023-01" db="EMBL/GenBank/DDBJ databases">
        <title>Metagenome sequencing of chrysophaentin producing Chrysophaeum taylorii.</title>
        <authorList>
            <person name="Davison J."/>
            <person name="Bewley C."/>
        </authorList>
    </citation>
    <scope>NUCLEOTIDE SEQUENCE</scope>
    <source>
        <strain evidence="3">NIES-1699</strain>
    </source>
</reference>
<gene>
    <name evidence="3" type="ORF">CTAYLR_007944</name>
</gene>
<accession>A0AAD7UNQ5</accession>
<comment type="caution">
    <text evidence="3">The sequence shown here is derived from an EMBL/GenBank/DDBJ whole genome shotgun (WGS) entry which is preliminary data.</text>
</comment>
<proteinExistence type="predicted"/>
<protein>
    <recommendedName>
        <fullName evidence="2">AMP-dependent synthetase/ligase domain-containing protein</fullName>
    </recommendedName>
</protein>
<feature type="region of interest" description="Disordered" evidence="1">
    <location>
        <begin position="221"/>
        <end position="244"/>
    </location>
</feature>
<dbReference type="Proteomes" id="UP001230188">
    <property type="component" value="Unassembled WGS sequence"/>
</dbReference>
<dbReference type="EMBL" id="JAQMWT010000052">
    <property type="protein sequence ID" value="KAJ8612377.1"/>
    <property type="molecule type" value="Genomic_DNA"/>
</dbReference>
<feature type="compositionally biased region" description="Gly residues" evidence="1">
    <location>
        <begin position="233"/>
        <end position="242"/>
    </location>
</feature>
<evidence type="ECO:0000313" key="3">
    <source>
        <dbReference type="EMBL" id="KAJ8612377.1"/>
    </source>
</evidence>
<evidence type="ECO:0000259" key="2">
    <source>
        <dbReference type="Pfam" id="PF00501"/>
    </source>
</evidence>
<dbReference type="SUPFAM" id="SSF56801">
    <property type="entry name" value="Acetyl-CoA synthetase-like"/>
    <property type="match status" value="1"/>
</dbReference>
<feature type="domain" description="AMP-dependent synthetase/ligase" evidence="2">
    <location>
        <begin position="26"/>
        <end position="353"/>
    </location>
</feature>
<dbReference type="Pfam" id="PF00501">
    <property type="entry name" value="AMP-binding"/>
    <property type="match status" value="1"/>
</dbReference>
<evidence type="ECO:0000256" key="1">
    <source>
        <dbReference type="SAM" id="MobiDB-lite"/>
    </source>
</evidence>
<dbReference type="PANTHER" id="PTHR22754">
    <property type="entry name" value="DISCO-INTERACTING PROTEIN 2 DIP2 -RELATED"/>
    <property type="match status" value="1"/>
</dbReference>
<dbReference type="InterPro" id="IPR000873">
    <property type="entry name" value="AMP-dep_synth/lig_dom"/>
</dbReference>
<name>A0AAD7UNQ5_9STRA</name>